<dbReference type="Pfam" id="PF03960">
    <property type="entry name" value="ArsC"/>
    <property type="match status" value="1"/>
</dbReference>
<keyword evidence="2 4" id="KW-0560">Oxidoreductase</keyword>
<dbReference type="InterPro" id="IPR006659">
    <property type="entry name" value="Arsenate_reductase"/>
</dbReference>
<dbReference type="NCBIfam" id="TIGR00014">
    <property type="entry name" value="arsC"/>
    <property type="match status" value="1"/>
</dbReference>
<dbReference type="EC" id="1.20.4.1" evidence="4"/>
<dbReference type="SUPFAM" id="SSF52833">
    <property type="entry name" value="Thioredoxin-like"/>
    <property type="match status" value="1"/>
</dbReference>
<dbReference type="Proteomes" id="UP000253862">
    <property type="component" value="Chromosome"/>
</dbReference>
<dbReference type="PROSITE" id="PS51353">
    <property type="entry name" value="ARSC"/>
    <property type="match status" value="1"/>
</dbReference>
<dbReference type="KEGG" id="foo:CGC45_01715"/>
<sequence length="115" mass="13593">MKIYHNPKCSKSRQAKQILDQNNIDYDIHLYLDNPLSKDEIKALLEKLNLSIKDIIRKKENIWKENFSDKEFTESQLIEIVAANPRLLERPIIEHKGFAIIARSDEKIQEILNTY</sequence>
<dbReference type="CDD" id="cd03034">
    <property type="entry name" value="ArsC_ArsC"/>
    <property type="match status" value="1"/>
</dbReference>
<evidence type="ECO:0000256" key="1">
    <source>
        <dbReference type="ARBA" id="ARBA00007198"/>
    </source>
</evidence>
<evidence type="ECO:0000256" key="2">
    <source>
        <dbReference type="ARBA" id="ARBA00023002"/>
    </source>
</evidence>
<evidence type="ECO:0000313" key="5">
    <source>
        <dbReference type="EMBL" id="AXH29396.1"/>
    </source>
</evidence>
<gene>
    <name evidence="5" type="primary">arsC</name>
    <name evidence="5" type="ORF">CGC43_01735</name>
</gene>
<proteinExistence type="inferred from homology"/>
<accession>A0A345JQ00</accession>
<reference evidence="5 6" key="1">
    <citation type="submission" date="2017-07" db="EMBL/GenBank/DDBJ databases">
        <title>Complete genome sequences and comparative analysis of the novel pathogen Francisella opportunistica.</title>
        <authorList>
            <person name="Dietrich E.A."/>
            <person name="Kingry L.C."/>
            <person name="Petersen J.M."/>
        </authorList>
    </citation>
    <scope>NUCLEOTIDE SEQUENCE [LARGE SCALE GENOMIC DNA]</scope>
    <source>
        <strain evidence="5 6">14-2155</strain>
    </source>
</reference>
<dbReference type="OrthoDB" id="9790554at2"/>
<keyword evidence="6" id="KW-1185">Reference proteome</keyword>
<name>A0A345JQ00_9GAMM</name>
<dbReference type="PANTHER" id="PTHR30041:SF4">
    <property type="entry name" value="ARSENATE REDUCTASE"/>
    <property type="match status" value="1"/>
</dbReference>
<dbReference type="GO" id="GO:0008794">
    <property type="term" value="F:arsenate reductase (glutaredoxin) activity"/>
    <property type="evidence" value="ECO:0007669"/>
    <property type="project" value="UniProtKB-UniRule"/>
</dbReference>
<evidence type="ECO:0000313" key="6">
    <source>
        <dbReference type="Proteomes" id="UP000253862"/>
    </source>
</evidence>
<dbReference type="RefSeq" id="WP_071629944.1">
    <property type="nucleotide sequence ID" value="NZ_CP022375.1"/>
</dbReference>
<dbReference type="Gene3D" id="3.40.30.10">
    <property type="entry name" value="Glutaredoxin"/>
    <property type="match status" value="1"/>
</dbReference>
<comment type="similarity">
    <text evidence="1 3 4">Belongs to the ArsC family.</text>
</comment>
<evidence type="ECO:0000256" key="3">
    <source>
        <dbReference type="PROSITE-ProRule" id="PRU01282"/>
    </source>
</evidence>
<dbReference type="PANTHER" id="PTHR30041">
    <property type="entry name" value="ARSENATE REDUCTASE"/>
    <property type="match status" value="1"/>
</dbReference>
<dbReference type="AlphaFoldDB" id="A0A345JQ00"/>
<protein>
    <recommendedName>
        <fullName evidence="4">Arsenate reductase</fullName>
        <ecNumber evidence="4">1.20.4.1</ecNumber>
    </recommendedName>
</protein>
<dbReference type="EMBL" id="CP022375">
    <property type="protein sequence ID" value="AXH29396.1"/>
    <property type="molecule type" value="Genomic_DNA"/>
</dbReference>
<dbReference type="InterPro" id="IPR006660">
    <property type="entry name" value="Arsenate_reductase-like"/>
</dbReference>
<comment type="catalytic activity">
    <reaction evidence="4">
        <text>[glutaredoxin]-dithiol + arsenate + glutathione + H(+) = glutathionyl-S-S-[glutaredoxin] + arsenite + H2O</text>
        <dbReference type="Rhea" id="RHEA:22016"/>
        <dbReference type="Rhea" id="RHEA-COMP:10729"/>
        <dbReference type="Rhea" id="RHEA-COMP:17668"/>
        <dbReference type="ChEBI" id="CHEBI:15377"/>
        <dbReference type="ChEBI" id="CHEBI:15378"/>
        <dbReference type="ChEBI" id="CHEBI:29242"/>
        <dbReference type="ChEBI" id="CHEBI:29950"/>
        <dbReference type="ChEBI" id="CHEBI:48597"/>
        <dbReference type="ChEBI" id="CHEBI:57925"/>
        <dbReference type="ChEBI" id="CHEBI:146199"/>
        <dbReference type="EC" id="1.20.4.1"/>
    </reaction>
</comment>
<evidence type="ECO:0000256" key="4">
    <source>
        <dbReference type="RuleBase" id="RU362029"/>
    </source>
</evidence>
<organism evidence="5 6">
    <name type="scientific">Francisella opportunistica</name>
    <dbReference type="NCBI Taxonomy" id="2016517"/>
    <lineage>
        <taxon>Bacteria</taxon>
        <taxon>Pseudomonadati</taxon>
        <taxon>Pseudomonadota</taxon>
        <taxon>Gammaproteobacteria</taxon>
        <taxon>Thiotrichales</taxon>
        <taxon>Francisellaceae</taxon>
        <taxon>Francisella</taxon>
    </lineage>
</organism>
<dbReference type="InterPro" id="IPR036249">
    <property type="entry name" value="Thioredoxin-like_sf"/>
</dbReference>